<dbReference type="KEGG" id="dpd:Deipe_0711"/>
<dbReference type="EMBL" id="CP003382">
    <property type="protein sequence ID" value="AFZ66290.1"/>
    <property type="molecule type" value="Genomic_DNA"/>
</dbReference>
<sequence length="79" mass="8859">MEHYLIVEEQEGDIVEVELSNGLRTELPLAWLPAGASNGAGFRVEVGVGQISFVPDERAARFVRERNKQTLLEFTDEVE</sequence>
<dbReference type="AlphaFoldDB" id="K9ZZU2"/>
<organism evidence="1 2">
    <name type="scientific">Deinococcus peraridilitoris (strain DSM 19664 / LMG 22246 / CIP 109416 / KR-200)</name>
    <dbReference type="NCBI Taxonomy" id="937777"/>
    <lineage>
        <taxon>Bacteria</taxon>
        <taxon>Thermotogati</taxon>
        <taxon>Deinococcota</taxon>
        <taxon>Deinococci</taxon>
        <taxon>Deinococcales</taxon>
        <taxon>Deinococcaceae</taxon>
        <taxon>Deinococcus</taxon>
    </lineage>
</organism>
<accession>K9ZZU2</accession>
<keyword evidence="2" id="KW-1185">Reference proteome</keyword>
<gene>
    <name evidence="1" type="ordered locus">Deipe_0711</name>
</gene>
<dbReference type="RefSeq" id="WP_015234600.1">
    <property type="nucleotide sequence ID" value="NC_019793.1"/>
</dbReference>
<dbReference type="PATRIC" id="fig|937777.3.peg.716"/>
<dbReference type="HOGENOM" id="CLU_177609_0_0_0"/>
<name>K9ZZU2_DEIPD</name>
<proteinExistence type="predicted"/>
<reference evidence="2" key="1">
    <citation type="submission" date="2012-03" db="EMBL/GenBank/DDBJ databases">
        <title>Complete sequence of chromosome of Deinococcus peraridilitoris DSM 19664.</title>
        <authorList>
            <person name="Lucas S."/>
            <person name="Copeland A."/>
            <person name="Lapidus A."/>
            <person name="Glavina del Rio T."/>
            <person name="Dalin E."/>
            <person name="Tice H."/>
            <person name="Bruce D."/>
            <person name="Goodwin L."/>
            <person name="Pitluck S."/>
            <person name="Peters L."/>
            <person name="Mikhailova N."/>
            <person name="Lu M."/>
            <person name="Kyrpides N."/>
            <person name="Mavromatis K."/>
            <person name="Ivanova N."/>
            <person name="Brettin T."/>
            <person name="Detter J.C."/>
            <person name="Han C."/>
            <person name="Larimer F."/>
            <person name="Land M."/>
            <person name="Hauser L."/>
            <person name="Markowitz V."/>
            <person name="Cheng J.-F."/>
            <person name="Hugenholtz P."/>
            <person name="Woyke T."/>
            <person name="Wu D."/>
            <person name="Pukall R."/>
            <person name="Steenblock K."/>
            <person name="Brambilla E."/>
            <person name="Klenk H.-P."/>
            <person name="Eisen J.A."/>
        </authorList>
    </citation>
    <scope>NUCLEOTIDE SEQUENCE [LARGE SCALE GENOMIC DNA]</scope>
    <source>
        <strain evidence="2">DSM 19664 / LMG 22246 / CIP 109416 / KR-200</strain>
    </source>
</reference>
<evidence type="ECO:0000313" key="1">
    <source>
        <dbReference type="EMBL" id="AFZ66290.1"/>
    </source>
</evidence>
<evidence type="ECO:0008006" key="3">
    <source>
        <dbReference type="Google" id="ProtNLM"/>
    </source>
</evidence>
<dbReference type="STRING" id="937777.Deipe_0711"/>
<dbReference type="OrthoDB" id="71750at2"/>
<protein>
    <recommendedName>
        <fullName evidence="3">DUF3006 domain-containing protein</fullName>
    </recommendedName>
</protein>
<dbReference type="Proteomes" id="UP000010467">
    <property type="component" value="Chromosome"/>
</dbReference>
<evidence type="ECO:0000313" key="2">
    <source>
        <dbReference type="Proteomes" id="UP000010467"/>
    </source>
</evidence>